<name>A0A517LWR4_9BACT</name>
<dbReference type="EMBL" id="CP036261">
    <property type="protein sequence ID" value="QDS87061.1"/>
    <property type="molecule type" value="Genomic_DNA"/>
</dbReference>
<dbReference type="GO" id="GO:0005524">
    <property type="term" value="F:ATP binding"/>
    <property type="evidence" value="ECO:0007669"/>
    <property type="project" value="UniProtKB-KW"/>
</dbReference>
<evidence type="ECO:0000256" key="2">
    <source>
        <dbReference type="ARBA" id="ARBA00022741"/>
    </source>
</evidence>
<dbReference type="SUPFAM" id="SSF52540">
    <property type="entry name" value="P-loop containing nucleoside triphosphate hydrolases"/>
    <property type="match status" value="1"/>
</dbReference>
<dbReference type="PROSITE" id="PS00211">
    <property type="entry name" value="ABC_TRANSPORTER_1"/>
    <property type="match status" value="1"/>
</dbReference>
<evidence type="ECO:0000256" key="3">
    <source>
        <dbReference type="ARBA" id="ARBA00022840"/>
    </source>
</evidence>
<dbReference type="PANTHER" id="PTHR42788">
    <property type="entry name" value="TAURINE IMPORT ATP-BINDING PROTEIN-RELATED"/>
    <property type="match status" value="1"/>
</dbReference>
<dbReference type="InterPro" id="IPR003439">
    <property type="entry name" value="ABC_transporter-like_ATP-bd"/>
</dbReference>
<dbReference type="CDD" id="cd03293">
    <property type="entry name" value="ABC_NrtD_SsuB_transporters"/>
    <property type="match status" value="1"/>
</dbReference>
<evidence type="ECO:0000313" key="6">
    <source>
        <dbReference type="Proteomes" id="UP000319557"/>
    </source>
</evidence>
<accession>A0A517LWR4</accession>
<keyword evidence="2" id="KW-0547">Nucleotide-binding</keyword>
<dbReference type="InterPro" id="IPR003593">
    <property type="entry name" value="AAA+_ATPase"/>
</dbReference>
<keyword evidence="5" id="KW-0378">Hydrolase</keyword>
<dbReference type="Pfam" id="PF00005">
    <property type="entry name" value="ABC_tran"/>
    <property type="match status" value="1"/>
</dbReference>
<dbReference type="InterPro" id="IPR017871">
    <property type="entry name" value="ABC_transporter-like_CS"/>
</dbReference>
<dbReference type="Gene3D" id="3.40.50.300">
    <property type="entry name" value="P-loop containing nucleotide triphosphate hydrolases"/>
    <property type="match status" value="1"/>
</dbReference>
<dbReference type="KEGG" id="ruv:EC9_12370"/>
<dbReference type="OrthoDB" id="2151853at2"/>
<dbReference type="InterPro" id="IPR050166">
    <property type="entry name" value="ABC_transporter_ATP-bind"/>
</dbReference>
<proteinExistence type="predicted"/>
<protein>
    <submittedName>
        <fullName evidence="5">Bicarbonate transport ATP-binding protein CmpD</fullName>
        <ecNumber evidence="5">3.6.3.-</ecNumber>
    </submittedName>
</protein>
<keyword evidence="1" id="KW-0813">Transport</keyword>
<evidence type="ECO:0000256" key="1">
    <source>
        <dbReference type="ARBA" id="ARBA00022448"/>
    </source>
</evidence>
<dbReference type="EC" id="3.6.3.-" evidence="5"/>
<dbReference type="Proteomes" id="UP000319557">
    <property type="component" value="Chromosome"/>
</dbReference>
<keyword evidence="3 5" id="KW-0067">ATP-binding</keyword>
<keyword evidence="6" id="KW-1185">Reference proteome</keyword>
<sequence>MIVADSLNLSIDGQSIIETLDLQIAAGEFVAIVGPSGCGKTSLLRMVADLQRPSGGSLKLSVADRDRPPIAYVFQDPTLLPWRTVLENIALPLELAGKSRGEATAAASGVLSMVGLRDDDRNKLPAMLSGGMRMRVSLARAVVMQPQIMLFDEPFAALDDLLRSRLNEQILQLWQQQRWTGLFVTHNVSEAIFLSNRVLVMTDRPARIAEIVDVPFDHPREASLRSSIEFNRLTERLTQLLRGEAK</sequence>
<evidence type="ECO:0000259" key="4">
    <source>
        <dbReference type="PROSITE" id="PS50893"/>
    </source>
</evidence>
<dbReference type="RefSeq" id="WP_145343201.1">
    <property type="nucleotide sequence ID" value="NZ_CP036261.1"/>
</dbReference>
<organism evidence="5 6">
    <name type="scientific">Rosistilla ulvae</name>
    <dbReference type="NCBI Taxonomy" id="1930277"/>
    <lineage>
        <taxon>Bacteria</taxon>
        <taxon>Pseudomonadati</taxon>
        <taxon>Planctomycetota</taxon>
        <taxon>Planctomycetia</taxon>
        <taxon>Pirellulales</taxon>
        <taxon>Pirellulaceae</taxon>
        <taxon>Rosistilla</taxon>
    </lineage>
</organism>
<dbReference type="SMART" id="SM00382">
    <property type="entry name" value="AAA"/>
    <property type="match status" value="1"/>
</dbReference>
<gene>
    <name evidence="5" type="primary">cmpD_1</name>
    <name evidence="5" type="ORF">EC9_12370</name>
</gene>
<dbReference type="InterPro" id="IPR027417">
    <property type="entry name" value="P-loop_NTPase"/>
</dbReference>
<evidence type="ECO:0000313" key="5">
    <source>
        <dbReference type="EMBL" id="QDS87061.1"/>
    </source>
</evidence>
<dbReference type="PANTHER" id="PTHR42788:SF13">
    <property type="entry name" value="ALIPHATIC SULFONATES IMPORT ATP-BINDING PROTEIN SSUB"/>
    <property type="match status" value="1"/>
</dbReference>
<dbReference type="PROSITE" id="PS50893">
    <property type="entry name" value="ABC_TRANSPORTER_2"/>
    <property type="match status" value="1"/>
</dbReference>
<reference evidence="5 6" key="1">
    <citation type="submission" date="2019-02" db="EMBL/GenBank/DDBJ databases">
        <title>Deep-cultivation of Planctomycetes and their phenomic and genomic characterization uncovers novel biology.</title>
        <authorList>
            <person name="Wiegand S."/>
            <person name="Jogler M."/>
            <person name="Boedeker C."/>
            <person name="Pinto D."/>
            <person name="Vollmers J."/>
            <person name="Rivas-Marin E."/>
            <person name="Kohn T."/>
            <person name="Peeters S.H."/>
            <person name="Heuer A."/>
            <person name="Rast P."/>
            <person name="Oberbeckmann S."/>
            <person name="Bunk B."/>
            <person name="Jeske O."/>
            <person name="Meyerdierks A."/>
            <person name="Storesund J.E."/>
            <person name="Kallscheuer N."/>
            <person name="Luecker S."/>
            <person name="Lage O.M."/>
            <person name="Pohl T."/>
            <person name="Merkel B.J."/>
            <person name="Hornburger P."/>
            <person name="Mueller R.-W."/>
            <person name="Bruemmer F."/>
            <person name="Labrenz M."/>
            <person name="Spormann A.M."/>
            <person name="Op den Camp H."/>
            <person name="Overmann J."/>
            <person name="Amann R."/>
            <person name="Jetten M.S.M."/>
            <person name="Mascher T."/>
            <person name="Medema M.H."/>
            <person name="Devos D.P."/>
            <person name="Kaster A.-K."/>
            <person name="Ovreas L."/>
            <person name="Rohde M."/>
            <person name="Galperin M.Y."/>
            <person name="Jogler C."/>
        </authorList>
    </citation>
    <scope>NUCLEOTIDE SEQUENCE [LARGE SCALE GENOMIC DNA]</scope>
    <source>
        <strain evidence="5 6">EC9</strain>
    </source>
</reference>
<dbReference type="GO" id="GO:0016887">
    <property type="term" value="F:ATP hydrolysis activity"/>
    <property type="evidence" value="ECO:0007669"/>
    <property type="project" value="InterPro"/>
</dbReference>
<feature type="domain" description="ABC transporter" evidence="4">
    <location>
        <begin position="2"/>
        <end position="228"/>
    </location>
</feature>
<dbReference type="AlphaFoldDB" id="A0A517LWR4"/>